<gene>
    <name evidence="2" type="ORF">PPL_02754</name>
</gene>
<feature type="region of interest" description="Disordered" evidence="1">
    <location>
        <begin position="34"/>
        <end position="57"/>
    </location>
</feature>
<accession>D3B2Y9</accession>
<keyword evidence="3" id="KW-1185">Reference proteome</keyword>
<reference evidence="2 3" key="1">
    <citation type="journal article" date="2011" name="Genome Res.">
        <title>Phylogeny-wide analysis of social amoeba genomes highlights ancient origins for complex intercellular communication.</title>
        <authorList>
            <person name="Heidel A.J."/>
            <person name="Lawal H.M."/>
            <person name="Felder M."/>
            <person name="Schilde C."/>
            <person name="Helps N.R."/>
            <person name="Tunggal B."/>
            <person name="Rivero F."/>
            <person name="John U."/>
            <person name="Schleicher M."/>
            <person name="Eichinger L."/>
            <person name="Platzer M."/>
            <person name="Noegel A.A."/>
            <person name="Schaap P."/>
            <person name="Gloeckner G."/>
        </authorList>
    </citation>
    <scope>NUCLEOTIDE SEQUENCE [LARGE SCALE GENOMIC DNA]</scope>
    <source>
        <strain evidence="3">ATCC 26659 / Pp 5 / PN500</strain>
    </source>
</reference>
<name>D3B2Y9_HETP5</name>
<evidence type="ECO:0000313" key="2">
    <source>
        <dbReference type="EMBL" id="EFA83687.1"/>
    </source>
</evidence>
<protein>
    <submittedName>
        <fullName evidence="2">Uncharacterized protein</fullName>
    </submittedName>
</protein>
<feature type="compositionally biased region" description="Low complexity" evidence="1">
    <location>
        <begin position="42"/>
        <end position="57"/>
    </location>
</feature>
<proteinExistence type="predicted"/>
<dbReference type="GeneID" id="31358277"/>
<evidence type="ECO:0000313" key="3">
    <source>
        <dbReference type="Proteomes" id="UP000001396"/>
    </source>
</evidence>
<dbReference type="EMBL" id="ADBJ01000010">
    <property type="protein sequence ID" value="EFA83687.1"/>
    <property type="molecule type" value="Genomic_DNA"/>
</dbReference>
<evidence type="ECO:0000256" key="1">
    <source>
        <dbReference type="SAM" id="MobiDB-lite"/>
    </source>
</evidence>
<comment type="caution">
    <text evidence="2">The sequence shown here is derived from an EMBL/GenBank/DDBJ whole genome shotgun (WGS) entry which is preliminary data.</text>
</comment>
<sequence length="215" mass="25343">MIYDDFLIHRLLPKSTLKSLSIHQLTKNTISNEEEQQQQVLDNNDNNNNNNNNYDNNNNQVIVINKSIRYLELESQNFDSIIIQNPVLYFSNIHSLRLVCNDKEIHCDFQYLANEDCTISEIVIDQYVVSHHQLSFFEKLALNKSIKKLVYLTSSYKKPIKWMEQAIQLLDSNQSILLIRMCDDKLSKHLDKSKIYNPCKSGRYLKDYTRSKSYL</sequence>
<dbReference type="InParanoid" id="D3B2Y9"/>
<organism evidence="2 3">
    <name type="scientific">Heterostelium pallidum (strain ATCC 26659 / Pp 5 / PN500)</name>
    <name type="common">Cellular slime mold</name>
    <name type="synonym">Polysphondylium pallidum</name>
    <dbReference type="NCBI Taxonomy" id="670386"/>
    <lineage>
        <taxon>Eukaryota</taxon>
        <taxon>Amoebozoa</taxon>
        <taxon>Evosea</taxon>
        <taxon>Eumycetozoa</taxon>
        <taxon>Dictyostelia</taxon>
        <taxon>Acytosteliales</taxon>
        <taxon>Acytosteliaceae</taxon>
        <taxon>Heterostelium</taxon>
    </lineage>
</organism>
<dbReference type="AlphaFoldDB" id="D3B2Y9"/>
<dbReference type="RefSeq" id="XP_020435804.1">
    <property type="nucleotide sequence ID" value="XM_020573732.1"/>
</dbReference>
<dbReference type="Proteomes" id="UP000001396">
    <property type="component" value="Unassembled WGS sequence"/>
</dbReference>